<protein>
    <recommendedName>
        <fullName evidence="6">FAD-binding PCMH-type domain-containing protein</fullName>
    </recommendedName>
</protein>
<evidence type="ECO:0000256" key="5">
    <source>
        <dbReference type="SAM" id="SignalP"/>
    </source>
</evidence>
<dbReference type="SUPFAM" id="SSF56176">
    <property type="entry name" value="FAD-binding/transporter-associated domain-like"/>
    <property type="match status" value="1"/>
</dbReference>
<dbReference type="PANTHER" id="PTHR42973:SF53">
    <property type="entry name" value="FAD-BINDING PCMH-TYPE DOMAIN-CONTAINING PROTEIN-RELATED"/>
    <property type="match status" value="1"/>
</dbReference>
<organism evidence="7 8">
    <name type="scientific">Marasmiellus scandens</name>
    <dbReference type="NCBI Taxonomy" id="2682957"/>
    <lineage>
        <taxon>Eukaryota</taxon>
        <taxon>Fungi</taxon>
        <taxon>Dikarya</taxon>
        <taxon>Basidiomycota</taxon>
        <taxon>Agaricomycotina</taxon>
        <taxon>Agaricomycetes</taxon>
        <taxon>Agaricomycetidae</taxon>
        <taxon>Agaricales</taxon>
        <taxon>Marasmiineae</taxon>
        <taxon>Omphalotaceae</taxon>
        <taxon>Marasmiellus</taxon>
    </lineage>
</organism>
<dbReference type="Gene3D" id="3.30.465.10">
    <property type="match status" value="1"/>
</dbReference>
<dbReference type="Proteomes" id="UP001498398">
    <property type="component" value="Unassembled WGS sequence"/>
</dbReference>
<evidence type="ECO:0000313" key="8">
    <source>
        <dbReference type="Proteomes" id="UP001498398"/>
    </source>
</evidence>
<dbReference type="InterPro" id="IPR050416">
    <property type="entry name" value="FAD-linked_Oxidoreductase"/>
</dbReference>
<evidence type="ECO:0000256" key="2">
    <source>
        <dbReference type="ARBA" id="ARBA00022630"/>
    </source>
</evidence>
<reference evidence="7 8" key="1">
    <citation type="submission" date="2024-01" db="EMBL/GenBank/DDBJ databases">
        <title>A draft genome for the cacao thread blight pathogen Marasmiellus scandens.</title>
        <authorList>
            <person name="Baruah I.K."/>
            <person name="Leung J."/>
            <person name="Bukari Y."/>
            <person name="Amoako-Attah I."/>
            <person name="Meinhardt L.W."/>
            <person name="Bailey B.A."/>
            <person name="Cohen S.P."/>
        </authorList>
    </citation>
    <scope>NUCLEOTIDE SEQUENCE [LARGE SCALE GENOMIC DNA]</scope>
    <source>
        <strain evidence="7 8">GH-19</strain>
    </source>
</reference>
<gene>
    <name evidence="7" type="ORF">VKT23_015837</name>
</gene>
<keyword evidence="3" id="KW-0274">FAD</keyword>
<keyword evidence="2" id="KW-0285">Flavoprotein</keyword>
<proteinExistence type="inferred from homology"/>
<dbReference type="PROSITE" id="PS51387">
    <property type="entry name" value="FAD_PCMH"/>
    <property type="match status" value="1"/>
</dbReference>
<keyword evidence="4" id="KW-0560">Oxidoreductase</keyword>
<dbReference type="InterPro" id="IPR016166">
    <property type="entry name" value="FAD-bd_PCMH"/>
</dbReference>
<dbReference type="InterPro" id="IPR036318">
    <property type="entry name" value="FAD-bd_PCMH-like_sf"/>
</dbReference>
<dbReference type="EMBL" id="JBANRG010000055">
    <property type="protein sequence ID" value="KAK7443239.1"/>
    <property type="molecule type" value="Genomic_DNA"/>
</dbReference>
<feature type="signal peptide" evidence="5">
    <location>
        <begin position="1"/>
        <end position="23"/>
    </location>
</feature>
<sequence>MALTLQSVAIVFGLLLPYGTVQALPSHHSCCKAFRRQFPASQIDLVFPDAYSSVQESDIVASCRINPTSAEEVAQVLNITTESGCNFAVRSGGHMPWAGSANIEEPGVAIDLGFLNKTTLSNDKSIAHVGPGARWGLVYDALAPEGRVVIGGRGEHIGVGGYLLGGKSCGISFFSEGLGFASDNVVGYEIVFANGTIAEANSQENTDLFWALRLGSTNFGIVTRFDLKTTTTTNLWGGLRNYNRSHALQAAKALIETNQRSQEQGAGLDTLGLFIGNGDEFLMNYAHLKPENDTDVFEPALDIPFTSDTVRSNVTLKTILQELDALFPIGRHVSFRTLAFVPDAQFMIDWWQEGFKIFAQYEGNSNLSWTFTYAIIPVSMMRAAEAANDPYGLDASNGPLILTNLNAFWSDSLDEDDVQCKLAELLEWGKTTAQERGLLNDWVYLNYASPDQDPYAGIPEANARRLRHIRQSVDPNDILRNLWPGGFKL</sequence>
<feature type="chain" id="PRO_5045476488" description="FAD-binding PCMH-type domain-containing protein" evidence="5">
    <location>
        <begin position="24"/>
        <end position="489"/>
    </location>
</feature>
<comment type="caution">
    <text evidence="7">The sequence shown here is derived from an EMBL/GenBank/DDBJ whole genome shotgun (WGS) entry which is preliminary data.</text>
</comment>
<evidence type="ECO:0000259" key="6">
    <source>
        <dbReference type="PROSITE" id="PS51387"/>
    </source>
</evidence>
<evidence type="ECO:0000256" key="1">
    <source>
        <dbReference type="ARBA" id="ARBA00005466"/>
    </source>
</evidence>
<dbReference type="InterPro" id="IPR016169">
    <property type="entry name" value="FAD-bd_PCMH_sub2"/>
</dbReference>
<evidence type="ECO:0000256" key="3">
    <source>
        <dbReference type="ARBA" id="ARBA00022827"/>
    </source>
</evidence>
<evidence type="ECO:0000313" key="7">
    <source>
        <dbReference type="EMBL" id="KAK7443239.1"/>
    </source>
</evidence>
<comment type="similarity">
    <text evidence="1">Belongs to the oxygen-dependent FAD-linked oxidoreductase family.</text>
</comment>
<accession>A0ABR1IWM0</accession>
<keyword evidence="5" id="KW-0732">Signal</keyword>
<feature type="domain" description="FAD-binding PCMH-type" evidence="6">
    <location>
        <begin position="57"/>
        <end position="232"/>
    </location>
</feature>
<name>A0ABR1IWM0_9AGAR</name>
<dbReference type="Pfam" id="PF01565">
    <property type="entry name" value="FAD_binding_4"/>
    <property type="match status" value="1"/>
</dbReference>
<keyword evidence="8" id="KW-1185">Reference proteome</keyword>
<dbReference type="PANTHER" id="PTHR42973">
    <property type="entry name" value="BINDING OXIDOREDUCTASE, PUTATIVE (AFU_ORTHOLOGUE AFUA_1G17690)-RELATED"/>
    <property type="match status" value="1"/>
</dbReference>
<evidence type="ECO:0000256" key="4">
    <source>
        <dbReference type="ARBA" id="ARBA00023002"/>
    </source>
</evidence>
<dbReference type="InterPro" id="IPR006094">
    <property type="entry name" value="Oxid_FAD_bind_N"/>
</dbReference>